<dbReference type="Proteomes" id="UP001431783">
    <property type="component" value="Unassembled WGS sequence"/>
</dbReference>
<organism evidence="1 2">
    <name type="scientific">Henosepilachna vigintioctopunctata</name>
    <dbReference type="NCBI Taxonomy" id="420089"/>
    <lineage>
        <taxon>Eukaryota</taxon>
        <taxon>Metazoa</taxon>
        <taxon>Ecdysozoa</taxon>
        <taxon>Arthropoda</taxon>
        <taxon>Hexapoda</taxon>
        <taxon>Insecta</taxon>
        <taxon>Pterygota</taxon>
        <taxon>Neoptera</taxon>
        <taxon>Endopterygota</taxon>
        <taxon>Coleoptera</taxon>
        <taxon>Polyphaga</taxon>
        <taxon>Cucujiformia</taxon>
        <taxon>Coccinelloidea</taxon>
        <taxon>Coccinellidae</taxon>
        <taxon>Epilachninae</taxon>
        <taxon>Epilachnini</taxon>
        <taxon>Henosepilachna</taxon>
    </lineage>
</organism>
<proteinExistence type="predicted"/>
<keyword evidence="2" id="KW-1185">Reference proteome</keyword>
<comment type="caution">
    <text evidence="1">The sequence shown here is derived from an EMBL/GenBank/DDBJ whole genome shotgun (WGS) entry which is preliminary data.</text>
</comment>
<feature type="non-terminal residue" evidence="1">
    <location>
        <position position="1"/>
    </location>
</feature>
<dbReference type="EMBL" id="JARQZJ010000067">
    <property type="protein sequence ID" value="KAK9881185.1"/>
    <property type="molecule type" value="Genomic_DNA"/>
</dbReference>
<sequence length="51" mass="5858">VPLGNCELLHEWFETKKSLELAFLATEYTKVPSFDAPQKGASKYLQSQEKR</sequence>
<protein>
    <submittedName>
        <fullName evidence="1">Uncharacterized protein</fullName>
    </submittedName>
</protein>
<evidence type="ECO:0000313" key="1">
    <source>
        <dbReference type="EMBL" id="KAK9881185.1"/>
    </source>
</evidence>
<reference evidence="1 2" key="1">
    <citation type="submission" date="2023-03" db="EMBL/GenBank/DDBJ databases">
        <title>Genome insight into feeding habits of ladybird beetles.</title>
        <authorList>
            <person name="Li H.-S."/>
            <person name="Huang Y.-H."/>
            <person name="Pang H."/>
        </authorList>
    </citation>
    <scope>NUCLEOTIDE SEQUENCE [LARGE SCALE GENOMIC DNA]</scope>
    <source>
        <strain evidence="1">SYSU_2023b</strain>
        <tissue evidence="1">Whole body</tissue>
    </source>
</reference>
<accession>A0AAW1UF94</accession>
<dbReference type="AlphaFoldDB" id="A0AAW1UF94"/>
<evidence type="ECO:0000313" key="2">
    <source>
        <dbReference type="Proteomes" id="UP001431783"/>
    </source>
</evidence>
<name>A0AAW1UF94_9CUCU</name>
<gene>
    <name evidence="1" type="ORF">WA026_014533</name>
</gene>